<protein>
    <submittedName>
        <fullName evidence="1">GNAT family N-acetyltransferase</fullName>
    </submittedName>
</protein>
<dbReference type="EMBL" id="BAAAEU010000001">
    <property type="protein sequence ID" value="GAA0703838.1"/>
    <property type="molecule type" value="Genomic_DNA"/>
</dbReference>
<dbReference type="RefSeq" id="WP_343785885.1">
    <property type="nucleotide sequence ID" value="NZ_BAAAEU010000001.1"/>
</dbReference>
<gene>
    <name evidence="1" type="ORF">GCM10009105_00230</name>
</gene>
<proteinExistence type="predicted"/>
<evidence type="ECO:0000313" key="1">
    <source>
        <dbReference type="EMBL" id="GAA0703838.1"/>
    </source>
</evidence>
<keyword evidence="2" id="KW-1185">Reference proteome</keyword>
<dbReference type="Proteomes" id="UP001501523">
    <property type="component" value="Unassembled WGS sequence"/>
</dbReference>
<dbReference type="SUPFAM" id="SSF55729">
    <property type="entry name" value="Acyl-CoA N-acyltransferases (Nat)"/>
    <property type="match status" value="1"/>
</dbReference>
<dbReference type="PANTHER" id="PTHR47017:SF1">
    <property type="entry name" value="ACYL-COA"/>
    <property type="match status" value="1"/>
</dbReference>
<dbReference type="PANTHER" id="PTHR47017">
    <property type="entry name" value="ACYL-COA"/>
    <property type="match status" value="1"/>
</dbReference>
<reference evidence="2" key="1">
    <citation type="journal article" date="2019" name="Int. J. Syst. Evol. Microbiol.">
        <title>The Global Catalogue of Microorganisms (GCM) 10K type strain sequencing project: providing services to taxonomists for standard genome sequencing and annotation.</title>
        <authorList>
            <consortium name="The Broad Institute Genomics Platform"/>
            <consortium name="The Broad Institute Genome Sequencing Center for Infectious Disease"/>
            <person name="Wu L."/>
            <person name="Ma J."/>
        </authorList>
    </citation>
    <scope>NUCLEOTIDE SEQUENCE [LARGE SCALE GENOMIC DNA]</scope>
    <source>
        <strain evidence="2">JCM 15421</strain>
    </source>
</reference>
<dbReference type="Pfam" id="PF04339">
    <property type="entry name" value="FemAB_like"/>
    <property type="match status" value="1"/>
</dbReference>
<comment type="caution">
    <text evidence="1">The sequence shown here is derived from an EMBL/GenBank/DDBJ whole genome shotgun (WGS) entry which is preliminary data.</text>
</comment>
<evidence type="ECO:0000313" key="2">
    <source>
        <dbReference type="Proteomes" id="UP001501523"/>
    </source>
</evidence>
<dbReference type="Gene3D" id="3.40.630.30">
    <property type="match status" value="1"/>
</dbReference>
<sequence>MVQARFHRALDEIPEGAWNTLLPDDNPFVDHAFLAGLERHGCIDARTGWRPHHLGLYEGSRLIAAAPLYLKGNSHGEFVFDWSWAHAYEQHGLDYYPKLLCAVPYSPVTGPRLLTGRGADAQALRAASIAAIHAEAQRLGLSSAHLNFTGSEDTAAFAGSDWLPRFDWQFHWHNEGWRDFDDFLAALNHKKRKNIRHERMQVARAGVQCEIRHGDELDDADWQALHDFYLATFDDKGNYPALTLDFFRHLGTSMPRRVVAVLCRRGSGLVAGALLLRSSTTLYGRYWGCHEHVEGLHFEACYYQGIEYCLREGLTTFEPGAQGEHKVARGFLPVCTRSFHWIADARFRAAIAEALRQEAEMLNGYRDEVLEHSPFAHTATRATPSPFAPSIERKGVQ</sequence>
<organism evidence="1 2">
    <name type="scientific">Dokdonella soli</name>
    <dbReference type="NCBI Taxonomy" id="529810"/>
    <lineage>
        <taxon>Bacteria</taxon>
        <taxon>Pseudomonadati</taxon>
        <taxon>Pseudomonadota</taxon>
        <taxon>Gammaproteobacteria</taxon>
        <taxon>Lysobacterales</taxon>
        <taxon>Rhodanobacteraceae</taxon>
        <taxon>Dokdonella</taxon>
    </lineage>
</organism>
<name>A0ABP3THH1_9GAMM</name>
<accession>A0ABP3THH1</accession>
<dbReference type="InterPro" id="IPR016181">
    <property type="entry name" value="Acyl_CoA_acyltransferase"/>
</dbReference>
<dbReference type="InterPro" id="IPR007434">
    <property type="entry name" value="FemAB-like"/>
</dbReference>